<accession>A0A5J9VKE4</accession>
<evidence type="ECO:0000313" key="2">
    <source>
        <dbReference type="Proteomes" id="UP000324897"/>
    </source>
</evidence>
<protein>
    <submittedName>
        <fullName evidence="1">Uncharacterized protein</fullName>
    </submittedName>
</protein>
<keyword evidence="2" id="KW-1185">Reference proteome</keyword>
<dbReference type="EMBL" id="RWGY01000009">
    <property type="protein sequence ID" value="TVU36071.1"/>
    <property type="molecule type" value="Genomic_DNA"/>
</dbReference>
<feature type="non-terminal residue" evidence="1">
    <location>
        <position position="1"/>
    </location>
</feature>
<dbReference type="PANTHER" id="PTHR36478:SF18">
    <property type="entry name" value="LISH DOMAIN-CONTAINING PROTEIN"/>
    <property type="match status" value="1"/>
</dbReference>
<dbReference type="OrthoDB" id="693069at2759"/>
<comment type="caution">
    <text evidence="1">The sequence shown here is derived from an EMBL/GenBank/DDBJ whole genome shotgun (WGS) entry which is preliminary data.</text>
</comment>
<dbReference type="Gramene" id="TVU36071">
    <property type="protein sequence ID" value="TVU36071"/>
    <property type="gene ID" value="EJB05_17984"/>
</dbReference>
<evidence type="ECO:0000313" key="1">
    <source>
        <dbReference type="EMBL" id="TVU36071.1"/>
    </source>
</evidence>
<dbReference type="Proteomes" id="UP000324897">
    <property type="component" value="Unassembled WGS sequence"/>
</dbReference>
<sequence length="240" mass="28097">MLVVNRSQDYAFFLRRLCARRILSFLKGHLLEGAAHEYVALYFSLSLLSFNSWDGPFLPHGFERETAVFFDLSHLQYLARRARWEELTSYVTYFIPYPELPSREASTFLGCIHIYRVLSWIAAGTQKAQDIDTLFPLLDESAAKSNPTAAALHIFYHEVRRRPPRDFVAWLKIWEAAAERLKDLALKCPEFKEKLHSPKCAPRRWQINLSGVRPVQRPYKRKVNKQKACDIACFFKKEKR</sequence>
<gene>
    <name evidence="1" type="ORF">EJB05_17984</name>
</gene>
<proteinExistence type="predicted"/>
<organism evidence="1 2">
    <name type="scientific">Eragrostis curvula</name>
    <name type="common">weeping love grass</name>
    <dbReference type="NCBI Taxonomy" id="38414"/>
    <lineage>
        <taxon>Eukaryota</taxon>
        <taxon>Viridiplantae</taxon>
        <taxon>Streptophyta</taxon>
        <taxon>Embryophyta</taxon>
        <taxon>Tracheophyta</taxon>
        <taxon>Spermatophyta</taxon>
        <taxon>Magnoliopsida</taxon>
        <taxon>Liliopsida</taxon>
        <taxon>Poales</taxon>
        <taxon>Poaceae</taxon>
        <taxon>PACMAD clade</taxon>
        <taxon>Chloridoideae</taxon>
        <taxon>Eragrostideae</taxon>
        <taxon>Eragrostidinae</taxon>
        <taxon>Eragrostis</taxon>
    </lineage>
</organism>
<name>A0A5J9VKE4_9POAL</name>
<dbReference type="AlphaFoldDB" id="A0A5J9VKE4"/>
<reference evidence="1 2" key="1">
    <citation type="journal article" date="2019" name="Sci. Rep.">
        <title>A high-quality genome of Eragrostis curvula grass provides insights into Poaceae evolution and supports new strategies to enhance forage quality.</title>
        <authorList>
            <person name="Carballo J."/>
            <person name="Santos B.A.C.M."/>
            <person name="Zappacosta D."/>
            <person name="Garbus I."/>
            <person name="Selva J.P."/>
            <person name="Gallo C.A."/>
            <person name="Diaz A."/>
            <person name="Albertini E."/>
            <person name="Caccamo M."/>
            <person name="Echenique V."/>
        </authorList>
    </citation>
    <scope>NUCLEOTIDE SEQUENCE [LARGE SCALE GENOMIC DNA]</scope>
    <source>
        <strain evidence="2">cv. Victoria</strain>
        <tissue evidence="1">Leaf</tissue>
    </source>
</reference>
<dbReference type="PANTHER" id="PTHR36478">
    <property type="entry name" value="OS04G0614237 PROTEIN-RELATED"/>
    <property type="match status" value="1"/>
</dbReference>